<feature type="transmembrane region" description="Helical" evidence="9">
    <location>
        <begin position="28"/>
        <end position="50"/>
    </location>
</feature>
<comment type="subcellular location">
    <subcellularLocation>
        <location evidence="1 9">Cell membrane</location>
        <topology evidence="1 9">Multi-pass membrane protein</topology>
    </subcellularLocation>
</comment>
<reference evidence="11 13" key="3">
    <citation type="submission" date="2019-07" db="EMBL/GenBank/DDBJ databases">
        <authorList>
            <person name="Jastrzebski P J."/>
            <person name="Paukszto L."/>
            <person name="Jastrzebski P J."/>
        </authorList>
    </citation>
    <scope>NUCLEOTIDE SEQUENCE [LARGE SCALE GENOMIC DNA]</scope>
    <source>
        <strain evidence="11 13">WMS-il1</strain>
    </source>
</reference>
<keyword evidence="5 9" id="KW-1133">Transmembrane helix</keyword>
<dbReference type="GO" id="GO:0005243">
    <property type="term" value="F:gap junction channel activity"/>
    <property type="evidence" value="ECO:0007669"/>
    <property type="project" value="TreeGrafter"/>
</dbReference>
<reference evidence="10 12" key="2">
    <citation type="submission" date="2018-11" db="EMBL/GenBank/DDBJ databases">
        <authorList>
            <consortium name="Pathogen Informatics"/>
        </authorList>
    </citation>
    <scope>NUCLEOTIDE SEQUENCE [LARGE SCALE GENOMIC DNA]</scope>
</reference>
<evidence type="ECO:0000256" key="7">
    <source>
        <dbReference type="ARBA" id="ARBA00023136"/>
    </source>
</evidence>
<dbReference type="Proteomes" id="UP000321570">
    <property type="component" value="Unassembled WGS sequence"/>
</dbReference>
<evidence type="ECO:0000313" key="14">
    <source>
        <dbReference type="WBParaSite" id="HDID_0000940901-mRNA-1"/>
    </source>
</evidence>
<evidence type="ECO:0000313" key="12">
    <source>
        <dbReference type="Proteomes" id="UP000274504"/>
    </source>
</evidence>
<evidence type="ECO:0000313" key="11">
    <source>
        <dbReference type="EMBL" id="VUZ51365.1"/>
    </source>
</evidence>
<accession>A0A0R3SV36</accession>
<dbReference type="GO" id="GO:0034220">
    <property type="term" value="P:monoatomic ion transmembrane transport"/>
    <property type="evidence" value="ECO:0007669"/>
    <property type="project" value="UniProtKB-KW"/>
</dbReference>
<comment type="function">
    <text evidence="9">Structural component of the gap junctions.</text>
</comment>
<dbReference type="PANTHER" id="PTHR11893">
    <property type="entry name" value="INNEXIN"/>
    <property type="match status" value="1"/>
</dbReference>
<feature type="transmembrane region" description="Helical" evidence="9">
    <location>
        <begin position="209"/>
        <end position="229"/>
    </location>
</feature>
<sequence length="435" mass="50590">MVAQEFFAQIDKLHFVDSSNLHDFADRCAYLLSFVVLVICFTIVTLKSYVFEPLSCYTATTFSGSNMIAYINAFCWVNGTVPADVNTKRIDDPAYWEYLESKKVNYYQWVSLVLALQAIMCYVPFLFWEALTFNRIGSNLSFYIESAQSAARDSGSSRKNKVEFLASALDTLFYARRPIEYGPKRNIISRFLKFMREVLPHKRLGRALCAYYMIIKFLYFANAVAQILIMESFLGMSGDYRFFGYKILSDLWNGRYWQESLVFPRAGYCRVPIKLVGKPIPTVVAQCTMPINMLNEKVYIFLWFWFVGVASLEMVSILMWIFRLCVRRRRVRSLIRYLKIAEAYEQNMKDSIHRFEANCLRPDGSFLLYMLRLNAGDIITNEILQALFERFLRNEKALAAKKIQESINVIPSIPNQDMIMDEKAPDLSAVKQRFV</sequence>
<keyword evidence="8 9" id="KW-0407">Ion channel</keyword>
<dbReference type="EMBL" id="UYSG01011284">
    <property type="protein sequence ID" value="VDL61725.1"/>
    <property type="molecule type" value="Genomic_DNA"/>
</dbReference>
<reference evidence="14" key="1">
    <citation type="submission" date="2017-02" db="UniProtKB">
        <authorList>
            <consortium name="WormBaseParasite"/>
        </authorList>
    </citation>
    <scope>IDENTIFICATION</scope>
</reference>
<evidence type="ECO:0000256" key="4">
    <source>
        <dbReference type="ARBA" id="ARBA00022692"/>
    </source>
</evidence>
<dbReference type="WBParaSite" id="HDID_0000940901-mRNA-1">
    <property type="protein sequence ID" value="HDID_0000940901-mRNA-1"/>
    <property type="gene ID" value="HDID_0000940901"/>
</dbReference>
<keyword evidence="7 9" id="KW-0472">Membrane</keyword>
<evidence type="ECO:0000256" key="6">
    <source>
        <dbReference type="ARBA" id="ARBA00023065"/>
    </source>
</evidence>
<dbReference type="Proteomes" id="UP000274504">
    <property type="component" value="Unassembled WGS sequence"/>
</dbReference>
<dbReference type="PRINTS" id="PR01262">
    <property type="entry name" value="INNEXIN"/>
</dbReference>
<name>A0A0R3SV36_HYMDI</name>
<evidence type="ECO:0000256" key="9">
    <source>
        <dbReference type="RuleBase" id="RU010713"/>
    </source>
</evidence>
<evidence type="ECO:0000256" key="1">
    <source>
        <dbReference type="ARBA" id="ARBA00004651"/>
    </source>
</evidence>
<dbReference type="PROSITE" id="PS51013">
    <property type="entry name" value="PANNEXIN"/>
    <property type="match status" value="1"/>
</dbReference>
<protein>
    <recommendedName>
        <fullName evidence="9">Innexin</fullName>
    </recommendedName>
</protein>
<evidence type="ECO:0000256" key="3">
    <source>
        <dbReference type="ARBA" id="ARBA00022475"/>
    </source>
</evidence>
<dbReference type="GO" id="GO:0005921">
    <property type="term" value="C:gap junction"/>
    <property type="evidence" value="ECO:0007669"/>
    <property type="project" value="UniProtKB-UniRule"/>
</dbReference>
<keyword evidence="2 9" id="KW-0813">Transport</keyword>
<evidence type="ECO:0000313" key="13">
    <source>
        <dbReference type="Proteomes" id="UP000321570"/>
    </source>
</evidence>
<feature type="transmembrane region" description="Helical" evidence="9">
    <location>
        <begin position="298"/>
        <end position="322"/>
    </location>
</feature>
<evidence type="ECO:0000256" key="5">
    <source>
        <dbReference type="ARBA" id="ARBA00022989"/>
    </source>
</evidence>
<dbReference type="Pfam" id="PF00876">
    <property type="entry name" value="Innexin"/>
    <property type="match status" value="1"/>
</dbReference>
<keyword evidence="13" id="KW-1185">Reference proteome</keyword>
<gene>
    <name evidence="9" type="primary">inx</name>
    <name evidence="10" type="ORF">HDID_LOCUS9407</name>
    <name evidence="11" type="ORF">WMSIL1_LOCUS10062</name>
</gene>
<keyword evidence="6 9" id="KW-0406">Ion transport</keyword>
<dbReference type="AlphaFoldDB" id="A0A0R3SV36"/>
<dbReference type="GO" id="GO:0005886">
    <property type="term" value="C:plasma membrane"/>
    <property type="evidence" value="ECO:0007669"/>
    <property type="project" value="UniProtKB-SubCell"/>
</dbReference>
<keyword evidence="4 9" id="KW-0812">Transmembrane</keyword>
<keyword evidence="3" id="KW-1003">Cell membrane</keyword>
<dbReference type="STRING" id="6216.A0A0R3SV36"/>
<feature type="transmembrane region" description="Helical" evidence="9">
    <location>
        <begin position="106"/>
        <end position="128"/>
    </location>
</feature>
<evidence type="ECO:0000256" key="2">
    <source>
        <dbReference type="ARBA" id="ARBA00022448"/>
    </source>
</evidence>
<evidence type="ECO:0000256" key="8">
    <source>
        <dbReference type="ARBA" id="ARBA00023303"/>
    </source>
</evidence>
<dbReference type="OrthoDB" id="5867527at2759"/>
<dbReference type="PANTHER" id="PTHR11893:SF36">
    <property type="entry name" value="INNEXIN-5"/>
    <property type="match status" value="1"/>
</dbReference>
<comment type="similarity">
    <text evidence="9">Belongs to the pannexin family.</text>
</comment>
<dbReference type="InterPro" id="IPR000990">
    <property type="entry name" value="Innexin"/>
</dbReference>
<dbReference type="EMBL" id="CABIJS010000443">
    <property type="protein sequence ID" value="VUZ51365.1"/>
    <property type="molecule type" value="Genomic_DNA"/>
</dbReference>
<proteinExistence type="inferred from homology"/>
<organism evidence="14">
    <name type="scientific">Hymenolepis diminuta</name>
    <name type="common">Rat tapeworm</name>
    <dbReference type="NCBI Taxonomy" id="6216"/>
    <lineage>
        <taxon>Eukaryota</taxon>
        <taxon>Metazoa</taxon>
        <taxon>Spiralia</taxon>
        <taxon>Lophotrochozoa</taxon>
        <taxon>Platyhelminthes</taxon>
        <taxon>Cestoda</taxon>
        <taxon>Eucestoda</taxon>
        <taxon>Cyclophyllidea</taxon>
        <taxon>Hymenolepididae</taxon>
        <taxon>Hymenolepis</taxon>
    </lineage>
</organism>
<evidence type="ECO:0000313" key="10">
    <source>
        <dbReference type="EMBL" id="VDL61725.1"/>
    </source>
</evidence>